<evidence type="ECO:0000256" key="1">
    <source>
        <dbReference type="ARBA" id="ARBA00023015"/>
    </source>
</evidence>
<dbReference type="InterPro" id="IPR035418">
    <property type="entry name" value="AraC-bd_2"/>
</dbReference>
<dbReference type="AlphaFoldDB" id="A0A5N8V7U3"/>
<dbReference type="InterPro" id="IPR009057">
    <property type="entry name" value="Homeodomain-like_sf"/>
</dbReference>
<dbReference type="EMBL" id="VJZD01000023">
    <property type="protein sequence ID" value="MPY31331.1"/>
    <property type="molecule type" value="Genomic_DNA"/>
</dbReference>
<dbReference type="Pfam" id="PF12833">
    <property type="entry name" value="HTH_18"/>
    <property type="match status" value="1"/>
</dbReference>
<dbReference type="GO" id="GO:0003700">
    <property type="term" value="F:DNA-binding transcription factor activity"/>
    <property type="evidence" value="ECO:0007669"/>
    <property type="project" value="InterPro"/>
</dbReference>
<organism evidence="5 6">
    <name type="scientific">Streptomyces adustus</name>
    <dbReference type="NCBI Taxonomy" id="1609272"/>
    <lineage>
        <taxon>Bacteria</taxon>
        <taxon>Bacillati</taxon>
        <taxon>Actinomycetota</taxon>
        <taxon>Actinomycetes</taxon>
        <taxon>Kitasatosporales</taxon>
        <taxon>Streptomycetaceae</taxon>
        <taxon>Streptomyces</taxon>
    </lineage>
</organism>
<dbReference type="Gene3D" id="1.10.10.60">
    <property type="entry name" value="Homeodomain-like"/>
    <property type="match status" value="1"/>
</dbReference>
<name>A0A5N8V7U3_9ACTN</name>
<keyword evidence="2" id="KW-0238">DNA-binding</keyword>
<keyword evidence="1" id="KW-0805">Transcription regulation</keyword>
<dbReference type="SUPFAM" id="SSF46689">
    <property type="entry name" value="Homeodomain-like"/>
    <property type="match status" value="2"/>
</dbReference>
<gene>
    <name evidence="5" type="ORF">FNH09_08465</name>
</gene>
<dbReference type="Proteomes" id="UP000325849">
    <property type="component" value="Unassembled WGS sequence"/>
</dbReference>
<dbReference type="SMART" id="SM00342">
    <property type="entry name" value="HTH_ARAC"/>
    <property type="match status" value="1"/>
</dbReference>
<evidence type="ECO:0000313" key="5">
    <source>
        <dbReference type="EMBL" id="MPY31331.1"/>
    </source>
</evidence>
<sequence length="327" mass="36602">MGQEQSAVRFSSYRTRSVDESHDAIASHYYDLSLDVPGSPDTFLTEMSVVELGELTVGELSFGTEVAMEFVEPRAYHVALPLTGRFRVGQGREAASYATPDRALFLDPDRPVQVDEWSRDCRALAVKLDRAAVHRRLEGLLGRPLGGRPRFAPYVDITQGPGLSWANLARWSLSEKDVPGGLLGQPLIRASIERTLLEGVLYAAGHNYREELEIPGPRLRPAPVKRVMDVVHDRPAEPYDATSLAAIAQVGVRTLQDAFRRHVGMSPMSYVNEVRLRRVREQLRTADPRTTTVTDVAYAWGFSHLGRFAQRYRTRFGESPSQTLRTE</sequence>
<accession>A0A5N8V7U3</accession>
<comment type="caution">
    <text evidence="5">The sequence shown here is derived from an EMBL/GenBank/DDBJ whole genome shotgun (WGS) entry which is preliminary data.</text>
</comment>
<evidence type="ECO:0000256" key="2">
    <source>
        <dbReference type="ARBA" id="ARBA00023125"/>
    </source>
</evidence>
<dbReference type="Pfam" id="PF14525">
    <property type="entry name" value="AraC_binding_2"/>
    <property type="match status" value="1"/>
</dbReference>
<dbReference type="InterPro" id="IPR050204">
    <property type="entry name" value="AraC_XylS_family_regulators"/>
</dbReference>
<keyword evidence="6" id="KW-1185">Reference proteome</keyword>
<keyword evidence="3" id="KW-0804">Transcription</keyword>
<dbReference type="PROSITE" id="PS01124">
    <property type="entry name" value="HTH_ARAC_FAMILY_2"/>
    <property type="match status" value="1"/>
</dbReference>
<dbReference type="PANTHER" id="PTHR46796">
    <property type="entry name" value="HTH-TYPE TRANSCRIPTIONAL ACTIVATOR RHAS-RELATED"/>
    <property type="match status" value="1"/>
</dbReference>
<dbReference type="PROSITE" id="PS00041">
    <property type="entry name" value="HTH_ARAC_FAMILY_1"/>
    <property type="match status" value="1"/>
</dbReference>
<evidence type="ECO:0000313" key="6">
    <source>
        <dbReference type="Proteomes" id="UP000325849"/>
    </source>
</evidence>
<dbReference type="OrthoDB" id="5464689at2"/>
<dbReference type="InterPro" id="IPR018060">
    <property type="entry name" value="HTH_AraC"/>
</dbReference>
<reference evidence="5 6" key="1">
    <citation type="submission" date="2019-07" db="EMBL/GenBank/DDBJ databases">
        <title>New species of Amycolatopsis and Streptomyces.</title>
        <authorList>
            <person name="Duangmal K."/>
            <person name="Teo W.F.A."/>
            <person name="Lipun K."/>
        </authorList>
    </citation>
    <scope>NUCLEOTIDE SEQUENCE [LARGE SCALE GENOMIC DNA]</scope>
    <source>
        <strain evidence="5 6">NBRC 109810</strain>
    </source>
</reference>
<feature type="domain" description="HTH araC/xylS-type" evidence="4">
    <location>
        <begin position="225"/>
        <end position="326"/>
    </location>
</feature>
<evidence type="ECO:0000256" key="3">
    <source>
        <dbReference type="ARBA" id="ARBA00023163"/>
    </source>
</evidence>
<dbReference type="InterPro" id="IPR018062">
    <property type="entry name" value="HTH_AraC-typ_CS"/>
</dbReference>
<dbReference type="PANTHER" id="PTHR46796:SF12">
    <property type="entry name" value="HTH-TYPE DNA-BINDING TRANSCRIPTIONAL ACTIVATOR EUTR"/>
    <property type="match status" value="1"/>
</dbReference>
<evidence type="ECO:0000259" key="4">
    <source>
        <dbReference type="PROSITE" id="PS01124"/>
    </source>
</evidence>
<proteinExistence type="predicted"/>
<protein>
    <submittedName>
        <fullName evidence="5">AraC family transcriptional regulator</fullName>
    </submittedName>
</protein>
<dbReference type="GO" id="GO:0043565">
    <property type="term" value="F:sequence-specific DNA binding"/>
    <property type="evidence" value="ECO:0007669"/>
    <property type="project" value="InterPro"/>
</dbReference>